<feature type="compositionally biased region" description="Polar residues" evidence="1">
    <location>
        <begin position="104"/>
        <end position="113"/>
    </location>
</feature>
<evidence type="ECO:0000256" key="2">
    <source>
        <dbReference type="SAM" id="SignalP"/>
    </source>
</evidence>
<keyword evidence="4" id="KW-1185">Reference proteome</keyword>
<sequence>MKSLISFTLLLVFLAGTTAWADERAPQTIRVIPKAYVSPGASGSIDSYERQERYDIHGGQPIPRDIGSSRYESGRRSSTFETRGGIRQSIEYPSGYEIQRYPGQGSQQYQQRR</sequence>
<name>A0A4Q9QQU8_9GAMM</name>
<reference evidence="3 4" key="1">
    <citation type="submission" date="2018-06" db="EMBL/GenBank/DDBJ databases">
        <title>Three novel Pseudomonas species isolated from symptomatic oak.</title>
        <authorList>
            <person name="Bueno-Gonzalez V."/>
            <person name="Brady C."/>
        </authorList>
    </citation>
    <scope>NUCLEOTIDE SEQUENCE [LARGE SCALE GENOMIC DNA]</scope>
    <source>
        <strain evidence="3 4">P9A</strain>
    </source>
</reference>
<evidence type="ECO:0000256" key="1">
    <source>
        <dbReference type="SAM" id="MobiDB-lite"/>
    </source>
</evidence>
<evidence type="ECO:0000313" key="3">
    <source>
        <dbReference type="EMBL" id="TBU83287.1"/>
    </source>
</evidence>
<accession>A0A4Q9QQU8</accession>
<dbReference type="EMBL" id="QJUI01000002">
    <property type="protein sequence ID" value="TBU83287.1"/>
    <property type="molecule type" value="Genomic_DNA"/>
</dbReference>
<evidence type="ECO:0000313" key="4">
    <source>
        <dbReference type="Proteomes" id="UP000292302"/>
    </source>
</evidence>
<dbReference type="RefSeq" id="WP_131178431.1">
    <property type="nucleotide sequence ID" value="NZ_QJUI01000002.1"/>
</dbReference>
<gene>
    <name evidence="3" type="ORF">DNK06_02255</name>
</gene>
<keyword evidence="2" id="KW-0732">Signal</keyword>
<dbReference type="Proteomes" id="UP000292302">
    <property type="component" value="Unassembled WGS sequence"/>
</dbReference>
<feature type="region of interest" description="Disordered" evidence="1">
    <location>
        <begin position="54"/>
        <end position="113"/>
    </location>
</feature>
<feature type="signal peptide" evidence="2">
    <location>
        <begin position="1"/>
        <end position="21"/>
    </location>
</feature>
<comment type="caution">
    <text evidence="3">The sequence shown here is derived from an EMBL/GenBank/DDBJ whole genome shotgun (WGS) entry which is preliminary data.</text>
</comment>
<organism evidence="3 4">
    <name type="scientific">Phytopseudomonas daroniae</name>
    <dbReference type="NCBI Taxonomy" id="2487519"/>
    <lineage>
        <taxon>Bacteria</taxon>
        <taxon>Pseudomonadati</taxon>
        <taxon>Pseudomonadota</taxon>
        <taxon>Gammaproteobacteria</taxon>
        <taxon>Pseudomonadales</taxon>
        <taxon>Pseudomonadaceae</taxon>
        <taxon>Phytopseudomonas</taxon>
    </lineage>
</organism>
<feature type="chain" id="PRO_5020945563" description="Secreted protein" evidence="2">
    <location>
        <begin position="22"/>
        <end position="113"/>
    </location>
</feature>
<evidence type="ECO:0008006" key="5">
    <source>
        <dbReference type="Google" id="ProtNLM"/>
    </source>
</evidence>
<dbReference type="AlphaFoldDB" id="A0A4Q9QQU8"/>
<dbReference type="OrthoDB" id="7031173at2"/>
<protein>
    <recommendedName>
        <fullName evidence="5">Secreted protein</fullName>
    </recommendedName>
</protein>
<proteinExistence type="predicted"/>